<name>A0A542EGU3_9MICO</name>
<keyword evidence="3" id="KW-0808">Transferase</keyword>
<dbReference type="InterPro" id="IPR002941">
    <property type="entry name" value="DNA_methylase_N4/N6"/>
</dbReference>
<sequence>MTLVLPKLPSPNPGQHGRLLRLEEHIGVAGKQPHRVISGDNLAVLELLDSELAGVTDAVWIDPPYNTGVARRSYADQFRDWSAFMRPRLQAARRLLNPDDSVMVVLIGHDEMLTLGQLLHEVFPDARIQLVTVVTSRRGVHSRNAFTQVADYAFFVMLGGARPAPGYVELLEQVKVDTANRLTVRWAGLRHRGLGWRRTETPTAFYPIHVDPDTAAIRDIGDAIPLEMHRDDAPAGPAGSIPLWPFNPDGVEARWTLSVDRARSLWSQGYLRSQFRTRQAVGGISVDYLTAGQRAQIKAGTLVVIGRTEAGAVIVKQAGAKPVQSKTVWNHLSHSGDKFGTALLSSMLPGRSFDHPKSLYLVADTLRPFIGHKPDALVVDFFAGSGTTGHAVMLLNHLDGGSRRSLLVTRNEVAPAAQVELMKQGLAPGHPDWEALGIAQYVCYPRMLSAVTGRTPDGLPIPGSYRFMLDRPIVGGLDENVELLRFESTDTTD</sequence>
<evidence type="ECO:0000313" key="7">
    <source>
        <dbReference type="Proteomes" id="UP000320806"/>
    </source>
</evidence>
<keyword evidence="2 6" id="KW-0489">Methyltransferase</keyword>
<organism evidence="6 7">
    <name type="scientific">Yimella lutea</name>
    <dbReference type="NCBI Taxonomy" id="587872"/>
    <lineage>
        <taxon>Bacteria</taxon>
        <taxon>Bacillati</taxon>
        <taxon>Actinomycetota</taxon>
        <taxon>Actinomycetes</taxon>
        <taxon>Micrococcales</taxon>
        <taxon>Dermacoccaceae</taxon>
        <taxon>Yimella</taxon>
    </lineage>
</organism>
<proteinExistence type="inferred from homology"/>
<evidence type="ECO:0000256" key="4">
    <source>
        <dbReference type="RuleBase" id="RU362026"/>
    </source>
</evidence>
<dbReference type="GO" id="GO:0003677">
    <property type="term" value="F:DNA binding"/>
    <property type="evidence" value="ECO:0007669"/>
    <property type="project" value="InterPro"/>
</dbReference>
<keyword evidence="7" id="KW-1185">Reference proteome</keyword>
<dbReference type="EMBL" id="VFMO01000001">
    <property type="protein sequence ID" value="TQJ14561.1"/>
    <property type="molecule type" value="Genomic_DNA"/>
</dbReference>
<evidence type="ECO:0000256" key="2">
    <source>
        <dbReference type="ARBA" id="ARBA00022603"/>
    </source>
</evidence>
<comment type="similarity">
    <text evidence="1 4">Belongs to the N(4)/N(6)-methyltransferase family.</text>
</comment>
<gene>
    <name evidence="6" type="ORF">FB459_2028</name>
</gene>
<reference evidence="6 7" key="1">
    <citation type="submission" date="2019-06" db="EMBL/GenBank/DDBJ databases">
        <title>Sequencing the genomes of 1000 actinobacteria strains.</title>
        <authorList>
            <person name="Klenk H.-P."/>
        </authorList>
    </citation>
    <scope>NUCLEOTIDE SEQUENCE [LARGE SCALE GENOMIC DNA]</scope>
    <source>
        <strain evidence="6 7">DSM 19828</strain>
    </source>
</reference>
<dbReference type="InterPro" id="IPR001091">
    <property type="entry name" value="RM_Methyltransferase"/>
</dbReference>
<dbReference type="EC" id="2.1.1.-" evidence="4"/>
<dbReference type="Proteomes" id="UP000320806">
    <property type="component" value="Unassembled WGS sequence"/>
</dbReference>
<evidence type="ECO:0000259" key="5">
    <source>
        <dbReference type="Pfam" id="PF01555"/>
    </source>
</evidence>
<dbReference type="AlphaFoldDB" id="A0A542EGU3"/>
<comment type="caution">
    <text evidence="6">The sequence shown here is derived from an EMBL/GenBank/DDBJ whole genome shotgun (WGS) entry which is preliminary data.</text>
</comment>
<dbReference type="SUPFAM" id="SSF53335">
    <property type="entry name" value="S-adenosyl-L-methionine-dependent methyltransferases"/>
    <property type="match status" value="1"/>
</dbReference>
<dbReference type="InterPro" id="IPR029063">
    <property type="entry name" value="SAM-dependent_MTases_sf"/>
</dbReference>
<dbReference type="PROSITE" id="PS00092">
    <property type="entry name" value="N6_MTASE"/>
    <property type="match status" value="1"/>
</dbReference>
<dbReference type="RefSeq" id="WP_141928358.1">
    <property type="nucleotide sequence ID" value="NZ_BAABCI010000003.1"/>
</dbReference>
<dbReference type="Pfam" id="PF01555">
    <property type="entry name" value="N6_N4_Mtase"/>
    <property type="match status" value="1"/>
</dbReference>
<evidence type="ECO:0000256" key="1">
    <source>
        <dbReference type="ARBA" id="ARBA00006594"/>
    </source>
</evidence>
<accession>A0A542EGU3</accession>
<dbReference type="GO" id="GO:0032259">
    <property type="term" value="P:methylation"/>
    <property type="evidence" value="ECO:0007669"/>
    <property type="project" value="UniProtKB-KW"/>
</dbReference>
<evidence type="ECO:0000313" key="6">
    <source>
        <dbReference type="EMBL" id="TQJ14561.1"/>
    </source>
</evidence>
<dbReference type="OrthoDB" id="9773060at2"/>
<evidence type="ECO:0000256" key="3">
    <source>
        <dbReference type="ARBA" id="ARBA00022679"/>
    </source>
</evidence>
<dbReference type="InterPro" id="IPR002052">
    <property type="entry name" value="DNA_methylase_N6_adenine_CS"/>
</dbReference>
<dbReference type="Gene3D" id="3.40.50.150">
    <property type="entry name" value="Vaccinia Virus protein VP39"/>
    <property type="match status" value="1"/>
</dbReference>
<dbReference type="PRINTS" id="PR00508">
    <property type="entry name" value="S21N4MTFRASE"/>
</dbReference>
<feature type="domain" description="DNA methylase N-4/N-6" evidence="5">
    <location>
        <begin position="57"/>
        <end position="396"/>
    </location>
</feature>
<protein>
    <recommendedName>
        <fullName evidence="4">Methyltransferase</fullName>
        <ecNumber evidence="4">2.1.1.-</ecNumber>
    </recommendedName>
</protein>
<dbReference type="GO" id="GO:0008170">
    <property type="term" value="F:N-methyltransferase activity"/>
    <property type="evidence" value="ECO:0007669"/>
    <property type="project" value="InterPro"/>
</dbReference>